<proteinExistence type="predicted"/>
<evidence type="ECO:0008006" key="4">
    <source>
        <dbReference type="Google" id="ProtNLM"/>
    </source>
</evidence>
<reference evidence="2 3" key="1">
    <citation type="submission" date="2018-05" db="EMBL/GenBank/DDBJ databases">
        <title>complete genome sequence of Aquabacterium olei NBRC 110486.</title>
        <authorList>
            <person name="Tang B."/>
            <person name="Chang J."/>
            <person name="Zhang L."/>
            <person name="Yang H."/>
        </authorList>
    </citation>
    <scope>NUCLEOTIDE SEQUENCE [LARGE SCALE GENOMIC DNA]</scope>
    <source>
        <strain evidence="2 3">NBRC 110486</strain>
    </source>
</reference>
<dbReference type="KEGG" id="aon:DEH84_03735"/>
<accession>A0A2U8FQN6</accession>
<dbReference type="AlphaFoldDB" id="A0A2U8FQN6"/>
<sequence>MTVERQQQGGGCRESSDGGSTLNRPGATGHQGKPHAAVSLTANPGNFFGRKTPKPHSSTFSPGGVRDVPSRYAPCYVRGTLSHSPRDDAPRDPPRPSPDTRLCRRRACLPGVIRDRRVKAAAARGWRGPLSCWALTALMLCHTVALAGGASEPATAVATIEPVLASLDAARADHLLRFLGYVVFPGTTLPPPGQPLVVAVAGADEVYQALGPLVAQRVSHQRPVVRRQINEGDPLLGVHLLYIGRRVDLQQSPLMRAARAAPLLLVTEHPDGLAAGALFNFITVQEQLRFEASLIAADRAGVTVSSRLLALADRVLGGR</sequence>
<feature type="region of interest" description="Disordered" evidence="1">
    <location>
        <begin position="1"/>
        <end position="102"/>
    </location>
</feature>
<keyword evidence="3" id="KW-1185">Reference proteome</keyword>
<evidence type="ECO:0000313" key="2">
    <source>
        <dbReference type="EMBL" id="AWI52626.1"/>
    </source>
</evidence>
<dbReference type="Pfam" id="PF13689">
    <property type="entry name" value="DUF4154"/>
    <property type="match status" value="1"/>
</dbReference>
<dbReference type="InterPro" id="IPR025293">
    <property type="entry name" value="YfiR/HmsC-like"/>
</dbReference>
<dbReference type="Proteomes" id="UP000244892">
    <property type="component" value="Chromosome"/>
</dbReference>
<name>A0A2U8FQN6_9BURK</name>
<dbReference type="EMBL" id="CP029210">
    <property type="protein sequence ID" value="AWI52626.1"/>
    <property type="molecule type" value="Genomic_DNA"/>
</dbReference>
<feature type="compositionally biased region" description="Basic and acidic residues" evidence="1">
    <location>
        <begin position="84"/>
        <end position="94"/>
    </location>
</feature>
<evidence type="ECO:0000256" key="1">
    <source>
        <dbReference type="SAM" id="MobiDB-lite"/>
    </source>
</evidence>
<organism evidence="2 3">
    <name type="scientific">Aquabacterium olei</name>
    <dbReference type="NCBI Taxonomy" id="1296669"/>
    <lineage>
        <taxon>Bacteria</taxon>
        <taxon>Pseudomonadati</taxon>
        <taxon>Pseudomonadota</taxon>
        <taxon>Betaproteobacteria</taxon>
        <taxon>Burkholderiales</taxon>
        <taxon>Aquabacterium</taxon>
    </lineage>
</organism>
<evidence type="ECO:0000313" key="3">
    <source>
        <dbReference type="Proteomes" id="UP000244892"/>
    </source>
</evidence>
<protein>
    <recommendedName>
        <fullName evidence="4">DUF4154 domain-containing protein</fullName>
    </recommendedName>
</protein>
<gene>
    <name evidence="2" type="ORF">DEH84_03735</name>
</gene>